<dbReference type="InterPro" id="IPR013847">
    <property type="entry name" value="POU"/>
</dbReference>
<dbReference type="AlphaFoldDB" id="A0A8J2RXF4"/>
<dbReference type="PRINTS" id="PR00028">
    <property type="entry name" value="POUDOMAIN"/>
</dbReference>
<keyword evidence="9" id="KW-1185">Reference proteome</keyword>
<dbReference type="InterPro" id="IPR009057">
    <property type="entry name" value="Homeodomain-like_sf"/>
</dbReference>
<dbReference type="EMBL" id="CAKKLH010000314">
    <property type="protein sequence ID" value="CAH0111348.1"/>
    <property type="molecule type" value="Genomic_DNA"/>
</dbReference>
<dbReference type="PROSITE" id="PS00027">
    <property type="entry name" value="HOMEOBOX_1"/>
    <property type="match status" value="1"/>
</dbReference>
<dbReference type="SMART" id="SM00389">
    <property type="entry name" value="HOX"/>
    <property type="match status" value="1"/>
</dbReference>
<dbReference type="Proteomes" id="UP000789390">
    <property type="component" value="Unassembled WGS sequence"/>
</dbReference>
<reference evidence="8" key="1">
    <citation type="submission" date="2021-11" db="EMBL/GenBank/DDBJ databases">
        <authorList>
            <person name="Schell T."/>
        </authorList>
    </citation>
    <scope>NUCLEOTIDE SEQUENCE</scope>
    <source>
        <strain evidence="8">M5</strain>
    </source>
</reference>
<evidence type="ECO:0000256" key="6">
    <source>
        <dbReference type="RuleBase" id="RU000682"/>
    </source>
</evidence>
<evidence type="ECO:0000256" key="1">
    <source>
        <dbReference type="ARBA" id="ARBA00004123"/>
    </source>
</evidence>
<sequence>MLLANKYVANPAFISKNRRTSLKPSIRDVLEQHFNQQKWPSIEEISYLAETLQLEKKVLRVWFSNRRQKEKKIAENAMITAQTLSQNKQEKRISLNDLTQIINNPIEIDFHTLPLNLSIGKNCGNVKRFSLGKPNGSTQRRTVFVLGTRESIHMKFINQIINYIVDVKEEDPFRFELVEDESQSNCILVYDIHQTEGFRIPYSLTIVVTPYSGDWEDSEQLFRDQKVAKMFGEFTEATDGIKELDMICNVTIKTSKIKQPFLSIFGKDVERNINNWELTADFLSDDGPWRVVVLHFFSVLAKMKPKSLLLTKSVLNERKKLENSVNRLQYFITKVSNKFEAISNTKKEMRHLQEQIKIDIISYNSLLPDLSVPDVMGFLPISSYDAHNNESLLYVKDLSKNVNRMYHEAEIKWNEIESKGRYLLDLQHKELLENGSALKENFDQTWHSIQQLNKIALRGNSVNSFLTQQVFDLLFDAEQHLKQLCLQDNRFKTKEISRNQSSSL</sequence>
<dbReference type="GO" id="GO:0000978">
    <property type="term" value="F:RNA polymerase II cis-regulatory region sequence-specific DNA binding"/>
    <property type="evidence" value="ECO:0007669"/>
    <property type="project" value="TreeGrafter"/>
</dbReference>
<dbReference type="Gene3D" id="1.10.10.60">
    <property type="entry name" value="Homeodomain-like"/>
    <property type="match status" value="1"/>
</dbReference>
<dbReference type="GO" id="GO:0000981">
    <property type="term" value="F:DNA-binding transcription factor activity, RNA polymerase II-specific"/>
    <property type="evidence" value="ECO:0007669"/>
    <property type="project" value="InterPro"/>
</dbReference>
<dbReference type="InterPro" id="IPR001356">
    <property type="entry name" value="HD"/>
</dbReference>
<evidence type="ECO:0000256" key="2">
    <source>
        <dbReference type="ARBA" id="ARBA00023125"/>
    </source>
</evidence>
<dbReference type="PROSITE" id="PS50071">
    <property type="entry name" value="HOMEOBOX_2"/>
    <property type="match status" value="1"/>
</dbReference>
<dbReference type="CDD" id="cd00086">
    <property type="entry name" value="homeodomain"/>
    <property type="match status" value="1"/>
</dbReference>
<comment type="subcellular location">
    <subcellularLocation>
        <location evidence="1 5 6">Nucleus</location>
    </subcellularLocation>
</comment>
<feature type="domain" description="Homeobox" evidence="7">
    <location>
        <begin position="13"/>
        <end position="73"/>
    </location>
</feature>
<accession>A0A8J2RXF4</accession>
<keyword evidence="3 5" id="KW-0371">Homeobox</keyword>
<dbReference type="PANTHER" id="PTHR11636:SF89">
    <property type="entry name" value="POU DOMAIN PROTEIN 2, ISOFORM B-RELATED"/>
    <property type="match status" value="1"/>
</dbReference>
<gene>
    <name evidence="8" type="ORF">DGAL_LOCUS14988</name>
</gene>
<evidence type="ECO:0000313" key="9">
    <source>
        <dbReference type="Proteomes" id="UP000789390"/>
    </source>
</evidence>
<dbReference type="InterPro" id="IPR017970">
    <property type="entry name" value="Homeobox_CS"/>
</dbReference>
<keyword evidence="2 5" id="KW-0238">DNA-binding</keyword>
<feature type="DNA-binding region" description="Homeobox" evidence="5">
    <location>
        <begin position="15"/>
        <end position="74"/>
    </location>
</feature>
<dbReference type="Pfam" id="PF00046">
    <property type="entry name" value="Homeodomain"/>
    <property type="match status" value="1"/>
</dbReference>
<proteinExistence type="predicted"/>
<organism evidence="8 9">
    <name type="scientific">Daphnia galeata</name>
    <dbReference type="NCBI Taxonomy" id="27404"/>
    <lineage>
        <taxon>Eukaryota</taxon>
        <taxon>Metazoa</taxon>
        <taxon>Ecdysozoa</taxon>
        <taxon>Arthropoda</taxon>
        <taxon>Crustacea</taxon>
        <taxon>Branchiopoda</taxon>
        <taxon>Diplostraca</taxon>
        <taxon>Cladocera</taxon>
        <taxon>Anomopoda</taxon>
        <taxon>Daphniidae</taxon>
        <taxon>Daphnia</taxon>
    </lineage>
</organism>
<evidence type="ECO:0000313" key="8">
    <source>
        <dbReference type="EMBL" id="CAH0111348.1"/>
    </source>
</evidence>
<evidence type="ECO:0000256" key="5">
    <source>
        <dbReference type="PROSITE-ProRule" id="PRU00108"/>
    </source>
</evidence>
<evidence type="ECO:0000259" key="7">
    <source>
        <dbReference type="PROSITE" id="PS50071"/>
    </source>
</evidence>
<dbReference type="SUPFAM" id="SSF46689">
    <property type="entry name" value="Homeodomain-like"/>
    <property type="match status" value="1"/>
</dbReference>
<evidence type="ECO:0000256" key="4">
    <source>
        <dbReference type="ARBA" id="ARBA00023242"/>
    </source>
</evidence>
<dbReference type="GO" id="GO:0005634">
    <property type="term" value="C:nucleus"/>
    <property type="evidence" value="ECO:0007669"/>
    <property type="project" value="UniProtKB-SubCell"/>
</dbReference>
<keyword evidence="4 5" id="KW-0539">Nucleus</keyword>
<protein>
    <recommendedName>
        <fullName evidence="7">Homeobox domain-containing protein</fullName>
    </recommendedName>
</protein>
<evidence type="ECO:0000256" key="3">
    <source>
        <dbReference type="ARBA" id="ARBA00023155"/>
    </source>
</evidence>
<comment type="caution">
    <text evidence="8">The sequence shown here is derived from an EMBL/GenBank/DDBJ whole genome shotgun (WGS) entry which is preliminary data.</text>
</comment>
<name>A0A8J2RXF4_9CRUS</name>
<dbReference type="OrthoDB" id="6358449at2759"/>
<dbReference type="PANTHER" id="PTHR11636">
    <property type="entry name" value="POU DOMAIN"/>
    <property type="match status" value="1"/>
</dbReference>
<dbReference type="InterPro" id="IPR050255">
    <property type="entry name" value="POU_domain_TF"/>
</dbReference>